<accession>A0A1Z4LJA5</accession>
<organism evidence="2 3">
    <name type="scientific">Calothrix parasitica NIES-267</name>
    <dbReference type="NCBI Taxonomy" id="1973488"/>
    <lineage>
        <taxon>Bacteria</taxon>
        <taxon>Bacillati</taxon>
        <taxon>Cyanobacteriota</taxon>
        <taxon>Cyanophyceae</taxon>
        <taxon>Nostocales</taxon>
        <taxon>Calotrichaceae</taxon>
        <taxon>Calothrix</taxon>
    </lineage>
</organism>
<sequence length="87" mass="10344">MNSATLPSFWEGYRELDEKTRLSARKAYHLWKDNPFHPSLHFKCINSDEDIWSARITLNYRALGILEGDTVTWFWIGSHDDYEKFFG</sequence>
<evidence type="ECO:0000259" key="1">
    <source>
        <dbReference type="Pfam" id="PF24732"/>
    </source>
</evidence>
<keyword evidence="3" id="KW-1185">Reference proteome</keyword>
<dbReference type="InterPro" id="IPR035093">
    <property type="entry name" value="RelE/ParE_toxin_dom_sf"/>
</dbReference>
<gene>
    <name evidence="2" type="ORF">NIES267_08030</name>
</gene>
<evidence type="ECO:0000313" key="2">
    <source>
        <dbReference type="EMBL" id="BAY81327.1"/>
    </source>
</evidence>
<dbReference type="InterPro" id="IPR056925">
    <property type="entry name" value="ParE-like"/>
</dbReference>
<dbReference type="AlphaFoldDB" id="A0A1Z4LJA5"/>
<dbReference type="Pfam" id="PF24732">
    <property type="entry name" value="ParE_like"/>
    <property type="match status" value="1"/>
</dbReference>
<dbReference type="OrthoDB" id="129742at2"/>
<dbReference type="EMBL" id="AP018227">
    <property type="protein sequence ID" value="BAY81327.1"/>
    <property type="molecule type" value="Genomic_DNA"/>
</dbReference>
<dbReference type="Proteomes" id="UP000218418">
    <property type="component" value="Chromosome"/>
</dbReference>
<feature type="domain" description="ParE-like toxin" evidence="1">
    <location>
        <begin position="21"/>
        <end position="84"/>
    </location>
</feature>
<name>A0A1Z4LJA5_9CYAN</name>
<proteinExistence type="predicted"/>
<evidence type="ECO:0000313" key="3">
    <source>
        <dbReference type="Proteomes" id="UP000218418"/>
    </source>
</evidence>
<protein>
    <recommendedName>
        <fullName evidence="1">ParE-like toxin domain-containing protein</fullName>
    </recommendedName>
</protein>
<reference evidence="2 3" key="1">
    <citation type="submission" date="2017-06" db="EMBL/GenBank/DDBJ databases">
        <title>Genome sequencing of cyanobaciteial culture collection at National Institute for Environmental Studies (NIES).</title>
        <authorList>
            <person name="Hirose Y."/>
            <person name="Shimura Y."/>
            <person name="Fujisawa T."/>
            <person name="Nakamura Y."/>
            <person name="Kawachi M."/>
        </authorList>
    </citation>
    <scope>NUCLEOTIDE SEQUENCE [LARGE SCALE GENOMIC DNA]</scope>
    <source>
        <strain evidence="2 3">NIES-267</strain>
    </source>
</reference>
<dbReference type="SUPFAM" id="SSF143011">
    <property type="entry name" value="RelE-like"/>
    <property type="match status" value="1"/>
</dbReference>